<dbReference type="AlphaFoldDB" id="A0A0B6ZSK0"/>
<protein>
    <submittedName>
        <fullName evidence="2">Uncharacterized protein</fullName>
    </submittedName>
</protein>
<evidence type="ECO:0000313" key="2">
    <source>
        <dbReference type="EMBL" id="CEK70730.1"/>
    </source>
</evidence>
<accession>A0A0B6ZSK0</accession>
<keyword evidence="1" id="KW-0812">Transmembrane</keyword>
<gene>
    <name evidence="2" type="primary">ORF75408</name>
</gene>
<keyword evidence="1" id="KW-0472">Membrane</keyword>
<name>A0A0B6ZSK0_9EUPU</name>
<organism evidence="2">
    <name type="scientific">Arion vulgaris</name>
    <dbReference type="NCBI Taxonomy" id="1028688"/>
    <lineage>
        <taxon>Eukaryota</taxon>
        <taxon>Metazoa</taxon>
        <taxon>Spiralia</taxon>
        <taxon>Lophotrochozoa</taxon>
        <taxon>Mollusca</taxon>
        <taxon>Gastropoda</taxon>
        <taxon>Heterobranchia</taxon>
        <taxon>Euthyneura</taxon>
        <taxon>Panpulmonata</taxon>
        <taxon>Eupulmonata</taxon>
        <taxon>Stylommatophora</taxon>
        <taxon>Helicina</taxon>
        <taxon>Arionoidea</taxon>
        <taxon>Arionidae</taxon>
        <taxon>Arion</taxon>
    </lineage>
</organism>
<proteinExistence type="predicted"/>
<feature type="transmembrane region" description="Helical" evidence="1">
    <location>
        <begin position="44"/>
        <end position="63"/>
    </location>
</feature>
<reference evidence="2" key="1">
    <citation type="submission" date="2014-12" db="EMBL/GenBank/DDBJ databases">
        <title>Insight into the proteome of Arion vulgaris.</title>
        <authorList>
            <person name="Aradska J."/>
            <person name="Bulat T."/>
            <person name="Smidak R."/>
            <person name="Sarate P."/>
            <person name="Gangsoo J."/>
            <person name="Sialana F."/>
            <person name="Bilban M."/>
            <person name="Lubec G."/>
        </authorList>
    </citation>
    <scope>NUCLEOTIDE SEQUENCE</scope>
    <source>
        <tissue evidence="2">Skin</tissue>
    </source>
</reference>
<keyword evidence="1" id="KW-1133">Transmembrane helix</keyword>
<evidence type="ECO:0000256" key="1">
    <source>
        <dbReference type="SAM" id="Phobius"/>
    </source>
</evidence>
<dbReference type="EMBL" id="HACG01023865">
    <property type="protein sequence ID" value="CEK70730.1"/>
    <property type="molecule type" value="Transcribed_RNA"/>
</dbReference>
<sequence>MKHSISQVFKMKTFYPLTVDTYVHLQVILIAAFPSMVSHIVPHYFISLSTVLHISFSLPLLLLPSVVHWKVVFNVPGGILHTCPSRLHLLFVEFL</sequence>
<feature type="transmembrane region" description="Helical" evidence="1">
    <location>
        <begin position="21"/>
        <end position="38"/>
    </location>
</feature>